<reference evidence="1 2" key="1">
    <citation type="submission" date="2019-08" db="EMBL/GenBank/DDBJ databases">
        <authorList>
            <person name="Hu J."/>
        </authorList>
    </citation>
    <scope>NUCLEOTIDE SEQUENCE [LARGE SCALE GENOMIC DNA]</scope>
    <source>
        <strain evidence="1 2">NEAU-184</strain>
    </source>
</reference>
<evidence type="ECO:0000313" key="1">
    <source>
        <dbReference type="EMBL" id="TYL52796.1"/>
    </source>
</evidence>
<dbReference type="EMBL" id="VSSB01000001">
    <property type="protein sequence ID" value="TYL52796.1"/>
    <property type="molecule type" value="Genomic_DNA"/>
</dbReference>
<dbReference type="Proteomes" id="UP000325243">
    <property type="component" value="Unassembled WGS sequence"/>
</dbReference>
<comment type="caution">
    <text evidence="1">The sequence shown here is derived from an EMBL/GenBank/DDBJ whole genome shotgun (WGS) entry which is preliminary data.</text>
</comment>
<gene>
    <name evidence="1" type="ORF">FYC51_03380</name>
</gene>
<organism evidence="1 2">
    <name type="scientific">Agromyces mariniharenae</name>
    <dbReference type="NCBI Taxonomy" id="2604423"/>
    <lineage>
        <taxon>Bacteria</taxon>
        <taxon>Bacillati</taxon>
        <taxon>Actinomycetota</taxon>
        <taxon>Actinomycetes</taxon>
        <taxon>Micrococcales</taxon>
        <taxon>Microbacteriaceae</taxon>
        <taxon>Agromyces</taxon>
    </lineage>
</organism>
<dbReference type="RefSeq" id="WP_148732258.1">
    <property type="nucleotide sequence ID" value="NZ_VSSB01000001.1"/>
</dbReference>
<sequence length="76" mass="8712">MNLSEDYQVFELRRAGEQRLQRDLERRRVIAERLAETGEAGNGVTDAARPRRGIRQLLPRRLRPVMPDRPAFGGAV</sequence>
<accession>A0A5S4V1K0</accession>
<dbReference type="AlphaFoldDB" id="A0A5S4V1K0"/>
<evidence type="ECO:0000313" key="2">
    <source>
        <dbReference type="Proteomes" id="UP000325243"/>
    </source>
</evidence>
<proteinExistence type="predicted"/>
<keyword evidence="2" id="KW-1185">Reference proteome</keyword>
<name>A0A5S4V1K0_9MICO</name>
<protein>
    <submittedName>
        <fullName evidence="1">Uncharacterized protein</fullName>
    </submittedName>
</protein>